<dbReference type="InterPro" id="IPR017996">
    <property type="entry name" value="MRJP/yellow-related"/>
</dbReference>
<evidence type="ECO:0000256" key="1">
    <source>
        <dbReference type="ARBA" id="ARBA00004613"/>
    </source>
</evidence>
<dbReference type="InterPro" id="IPR011042">
    <property type="entry name" value="6-blade_b-propeller_TolB-like"/>
</dbReference>
<comment type="caution">
    <text evidence="5">The sequence shown here is derived from an EMBL/GenBank/DDBJ whole genome shotgun (WGS) entry which is preliminary data.</text>
</comment>
<evidence type="ECO:0008006" key="7">
    <source>
        <dbReference type="Google" id="ProtNLM"/>
    </source>
</evidence>
<proteinExistence type="inferred from homology"/>
<evidence type="ECO:0000256" key="2">
    <source>
        <dbReference type="ARBA" id="ARBA00009127"/>
    </source>
</evidence>
<feature type="chain" id="PRO_5002007033" description="Major royal jelly protein" evidence="4">
    <location>
        <begin position="17"/>
        <end position="566"/>
    </location>
</feature>
<keyword evidence="4" id="KW-0732">Signal</keyword>
<dbReference type="Pfam" id="PF03022">
    <property type="entry name" value="MRJP"/>
    <property type="match status" value="1"/>
</dbReference>
<dbReference type="SUPFAM" id="SSF101898">
    <property type="entry name" value="NHL repeat"/>
    <property type="match status" value="1"/>
</dbReference>
<dbReference type="Proteomes" id="UP000030106">
    <property type="component" value="Unassembled WGS sequence"/>
</dbReference>
<name>A0A0A2W4J1_BEABA</name>
<accession>A0A0A2W4J1</accession>
<dbReference type="PANTHER" id="PTHR10009">
    <property type="entry name" value="PROTEIN YELLOW-RELATED"/>
    <property type="match status" value="1"/>
</dbReference>
<dbReference type="Gene3D" id="2.120.10.30">
    <property type="entry name" value="TolB, C-terminal domain"/>
    <property type="match status" value="1"/>
</dbReference>
<feature type="signal peptide" evidence="4">
    <location>
        <begin position="1"/>
        <end position="16"/>
    </location>
</feature>
<reference evidence="5 6" key="1">
    <citation type="submission" date="2012-10" db="EMBL/GenBank/DDBJ databases">
        <title>Genome sequencing and analysis of entomopathogenic fungi Beauveria bassiana D1-5.</title>
        <authorList>
            <person name="Li Q."/>
            <person name="Wang L."/>
            <person name="Zhang Z."/>
            <person name="Wang Q."/>
            <person name="Ren J."/>
            <person name="Wang M."/>
            <person name="Xu W."/>
            <person name="Wang J."/>
            <person name="Lu Y."/>
            <person name="Du Q."/>
            <person name="Sun Z."/>
        </authorList>
    </citation>
    <scope>NUCLEOTIDE SEQUENCE [LARGE SCALE GENOMIC DNA]</scope>
    <source>
        <strain evidence="5 6">D1-5</strain>
    </source>
</reference>
<comment type="subcellular location">
    <subcellularLocation>
        <location evidence="1">Secreted</location>
    </subcellularLocation>
</comment>
<evidence type="ECO:0000256" key="4">
    <source>
        <dbReference type="SAM" id="SignalP"/>
    </source>
</evidence>
<dbReference type="AlphaFoldDB" id="A0A0A2W4J1"/>
<evidence type="ECO:0000313" key="6">
    <source>
        <dbReference type="Proteomes" id="UP000030106"/>
    </source>
</evidence>
<dbReference type="PANTHER" id="PTHR10009:SF18">
    <property type="entry name" value="PROTEIN YELLOW-LIKE PROTEIN"/>
    <property type="match status" value="1"/>
</dbReference>
<evidence type="ECO:0000313" key="5">
    <source>
        <dbReference type="EMBL" id="KGQ07884.1"/>
    </source>
</evidence>
<evidence type="ECO:0000256" key="3">
    <source>
        <dbReference type="ARBA" id="ARBA00022525"/>
    </source>
</evidence>
<organism evidence="5 6">
    <name type="scientific">Beauveria bassiana D1-5</name>
    <dbReference type="NCBI Taxonomy" id="1245745"/>
    <lineage>
        <taxon>Eukaryota</taxon>
        <taxon>Fungi</taxon>
        <taxon>Dikarya</taxon>
        <taxon>Ascomycota</taxon>
        <taxon>Pezizomycotina</taxon>
        <taxon>Sordariomycetes</taxon>
        <taxon>Hypocreomycetidae</taxon>
        <taxon>Hypocreales</taxon>
        <taxon>Cordycipitaceae</taxon>
        <taxon>Beauveria</taxon>
    </lineage>
</organism>
<comment type="similarity">
    <text evidence="2">Belongs to the major royal jelly protein family.</text>
</comment>
<dbReference type="HOGENOM" id="CLU_031076_0_2_1"/>
<dbReference type="EMBL" id="ANFO01000632">
    <property type="protein sequence ID" value="KGQ07884.1"/>
    <property type="molecule type" value="Genomic_DNA"/>
</dbReference>
<keyword evidence="3" id="KW-0964">Secreted</keyword>
<dbReference type="eggNOG" id="ENOG502R874">
    <property type="taxonomic scope" value="Eukaryota"/>
</dbReference>
<protein>
    <recommendedName>
        <fullName evidence="7">Major royal jelly protein</fullName>
    </recommendedName>
</protein>
<gene>
    <name evidence="5" type="ORF">BBAD15_g6773</name>
</gene>
<sequence length="566" mass="60509">MPSLIASILLAASVAAAEPQVLTDRGTFGPPLQIAHYYYGQMPTGIAVSRESRLFSTYPACLDGNNTNTPQTPSKYQVVELMPDGSEVPYPSVEMNSPPGGALNMSTNPPTSANYDNYLIGCQSVIVDSQNVLYILDSGRAVDPDSGATLSAVYGGPKVIAVDLSTNKVIRTYRFPQTVVYSDSFLNDIRVDRTPGLSGLTSNGSEGVAYITDSSLEGRNGFVILDLTSGESWRHLDNDPRVRAQQQVVPWVHGNPVLFAPPGQPYSRAAIGSDGIALGADGKDLYFSVISGRELFSAPTAALRAHDASSELVLAASITNKGEKGISDGLETDSKGVIYAGNVEQEAVVSYFPGNSSVQTFVRDPRINWVDTLSIGWDGFLYFTVNQVHLMPNFYPGTERRQHPYVLFKVQLPDGGTYAEQSPCLTPETSCRGVLGGGGTRRPCLVGPRMLPDSLIVLKVGVQPQDSLQQRLSSLDSGQRPRESVWALLVTAAPADEVLRKGGATSECDIWQEPSEKTGLLASAVGNDDADRVGAPSHSDVADPSFDDETVHLQEAGLGYSLSATK</sequence>
<dbReference type="GO" id="GO:0005576">
    <property type="term" value="C:extracellular region"/>
    <property type="evidence" value="ECO:0007669"/>
    <property type="project" value="UniProtKB-SubCell"/>
</dbReference>